<dbReference type="GeneID" id="64592336"/>
<dbReference type="AlphaFoldDB" id="A0A9P7DD42"/>
<gene>
    <name evidence="1" type="ORF">HD556DRAFT_1245932</name>
</gene>
<dbReference type="RefSeq" id="XP_041155255.1">
    <property type="nucleotide sequence ID" value="XM_041298572.1"/>
</dbReference>
<sequence length="199" mass="22564">MHRTSLVQVSGQLRYMNLPFSHIDIYHGFKFCLDSLGNDVDFDQMEEADIVKAQPPISQKAGCFDTVVVMVDSDCECTGLKGTRIGRLKVIFRLPQQVYGSVQPAWTKDPLAYVEWYAPLKPAAEDYYELYTVKKPLLSLDGSLPGRVISLSSIRQTCQLVPNFGRTVPIDWTSDNVLDKCDSFLLNCFTSKYAYQTLW</sequence>
<evidence type="ECO:0000313" key="2">
    <source>
        <dbReference type="Proteomes" id="UP000719766"/>
    </source>
</evidence>
<reference evidence="1" key="1">
    <citation type="journal article" date="2020" name="New Phytol.">
        <title>Comparative genomics reveals dynamic genome evolution in host specialist ectomycorrhizal fungi.</title>
        <authorList>
            <person name="Lofgren L.A."/>
            <person name="Nguyen N.H."/>
            <person name="Vilgalys R."/>
            <person name="Ruytinx J."/>
            <person name="Liao H.L."/>
            <person name="Branco S."/>
            <person name="Kuo A."/>
            <person name="LaButti K."/>
            <person name="Lipzen A."/>
            <person name="Andreopoulos W."/>
            <person name="Pangilinan J."/>
            <person name="Riley R."/>
            <person name="Hundley H."/>
            <person name="Na H."/>
            <person name="Barry K."/>
            <person name="Grigoriev I.V."/>
            <person name="Stajich J.E."/>
            <person name="Kennedy P.G."/>
        </authorList>
    </citation>
    <scope>NUCLEOTIDE SEQUENCE</scope>
    <source>
        <strain evidence="1">S12</strain>
    </source>
</reference>
<protein>
    <submittedName>
        <fullName evidence="1">Uncharacterized protein</fullName>
    </submittedName>
</protein>
<comment type="caution">
    <text evidence="1">The sequence shown here is derived from an EMBL/GenBank/DDBJ whole genome shotgun (WGS) entry which is preliminary data.</text>
</comment>
<keyword evidence="2" id="KW-1185">Reference proteome</keyword>
<accession>A0A9P7DD42</accession>
<dbReference type="EMBL" id="JABBWE010000073">
    <property type="protein sequence ID" value="KAG1787961.1"/>
    <property type="molecule type" value="Genomic_DNA"/>
</dbReference>
<evidence type="ECO:0000313" key="1">
    <source>
        <dbReference type="EMBL" id="KAG1787961.1"/>
    </source>
</evidence>
<dbReference type="OrthoDB" id="3244185at2759"/>
<name>A0A9P7DD42_9AGAM</name>
<proteinExistence type="predicted"/>
<organism evidence="1 2">
    <name type="scientific">Suillus plorans</name>
    <dbReference type="NCBI Taxonomy" id="116603"/>
    <lineage>
        <taxon>Eukaryota</taxon>
        <taxon>Fungi</taxon>
        <taxon>Dikarya</taxon>
        <taxon>Basidiomycota</taxon>
        <taxon>Agaricomycotina</taxon>
        <taxon>Agaricomycetes</taxon>
        <taxon>Agaricomycetidae</taxon>
        <taxon>Boletales</taxon>
        <taxon>Suillineae</taxon>
        <taxon>Suillaceae</taxon>
        <taxon>Suillus</taxon>
    </lineage>
</organism>
<dbReference type="Proteomes" id="UP000719766">
    <property type="component" value="Unassembled WGS sequence"/>
</dbReference>